<evidence type="ECO:0000256" key="1">
    <source>
        <dbReference type="SAM" id="Phobius"/>
    </source>
</evidence>
<gene>
    <name evidence="2" type="ORF">CIT37_22425</name>
</gene>
<feature type="transmembrane region" description="Helical" evidence="1">
    <location>
        <begin position="20"/>
        <end position="47"/>
    </location>
</feature>
<dbReference type="EMBL" id="CP029425">
    <property type="protein sequence ID" value="AWL94609.1"/>
    <property type="molecule type" value="Genomic_DNA"/>
</dbReference>
<name>A0A2U8PA20_9BRAD</name>
<proteinExistence type="predicted"/>
<reference evidence="2 3" key="2">
    <citation type="journal article" date="2017" name="Syst. Appl. Microbiol.">
        <title>Soybeans inoculated with root zone soils of Canadian native legumes harbour diverse and novel Bradyrhizobium spp. that possess agricultural potential.</title>
        <authorList>
            <person name="Bromfield E.S.P."/>
            <person name="Cloutier S."/>
            <person name="Tambong J.T."/>
            <person name="Tran Thi T.V."/>
        </authorList>
    </citation>
    <scope>NUCLEOTIDE SEQUENCE [LARGE SCALE GENOMIC DNA]</scope>
    <source>
        <strain evidence="2 3">OO99</strain>
    </source>
</reference>
<evidence type="ECO:0000313" key="3">
    <source>
        <dbReference type="Proteomes" id="UP000215703"/>
    </source>
</evidence>
<dbReference type="RefSeq" id="WP_038973599.1">
    <property type="nucleotide sequence ID" value="NZ_CP029425.2"/>
</dbReference>
<accession>A0A2U8PA20</accession>
<dbReference type="KEGG" id="bot:CIT37_22425"/>
<sequence>MSSLFLALVRENPWPGIAVASLNLIVAVSLVGVSLLVGLTISVLAWVHALADREPAPVRHAASPRSFA</sequence>
<dbReference type="Proteomes" id="UP000215703">
    <property type="component" value="Chromosome"/>
</dbReference>
<evidence type="ECO:0000313" key="2">
    <source>
        <dbReference type="EMBL" id="AWL94609.1"/>
    </source>
</evidence>
<protein>
    <submittedName>
        <fullName evidence="2">Uncharacterized protein</fullName>
    </submittedName>
</protein>
<dbReference type="GeneID" id="92965380"/>
<keyword evidence="1" id="KW-0472">Membrane</keyword>
<keyword evidence="1" id="KW-0812">Transmembrane</keyword>
<keyword evidence="1" id="KW-1133">Transmembrane helix</keyword>
<dbReference type="AlphaFoldDB" id="A0A2U8PA20"/>
<organism evidence="2 3">
    <name type="scientific">Bradyrhizobium ottawaense</name>
    <dbReference type="NCBI Taxonomy" id="931866"/>
    <lineage>
        <taxon>Bacteria</taxon>
        <taxon>Pseudomonadati</taxon>
        <taxon>Pseudomonadota</taxon>
        <taxon>Alphaproteobacteria</taxon>
        <taxon>Hyphomicrobiales</taxon>
        <taxon>Nitrobacteraceae</taxon>
        <taxon>Bradyrhizobium</taxon>
    </lineage>
</organism>
<reference evidence="2 3" key="1">
    <citation type="journal article" date="2014" name="Int. J. Syst. Evol. Microbiol.">
        <title>Bradyrhizobium ottawaense sp. nov., a symbiotic nitrogen fixing bacterium from root nodules of soybeans in Canada.</title>
        <authorList>
            <person name="Yu X."/>
            <person name="Cloutier S."/>
            <person name="Tambong J.T."/>
            <person name="Bromfield E.S."/>
        </authorList>
    </citation>
    <scope>NUCLEOTIDE SEQUENCE [LARGE SCALE GENOMIC DNA]</scope>
    <source>
        <strain evidence="2 3">OO99</strain>
    </source>
</reference>